<dbReference type="VEuPathDB" id="CryptoDB:Vbra_13247"/>
<dbReference type="EMBL" id="CDMY01000307">
    <property type="protein sequence ID" value="CEM01657.1"/>
    <property type="molecule type" value="Genomic_DNA"/>
</dbReference>
<dbReference type="OrthoDB" id="449230at2759"/>
<protein>
    <submittedName>
        <fullName evidence="1">Uncharacterized protein</fullName>
    </submittedName>
</protein>
<reference evidence="1 2" key="1">
    <citation type="submission" date="2014-11" db="EMBL/GenBank/DDBJ databases">
        <authorList>
            <person name="Zhu J."/>
            <person name="Qi W."/>
            <person name="Song R."/>
        </authorList>
    </citation>
    <scope>NUCLEOTIDE SEQUENCE [LARGE SCALE GENOMIC DNA]</scope>
</reference>
<gene>
    <name evidence="1" type="ORF">Vbra_13247</name>
</gene>
<accession>A0A0G4ESP2</accession>
<evidence type="ECO:0000313" key="2">
    <source>
        <dbReference type="Proteomes" id="UP000041254"/>
    </source>
</evidence>
<sequence length="326" mass="35738">MATASSSRAESLSSLRYYRYVRDDSPDDPSLYGEISQSGEASSDAVLGSVVLSFDIDGTLAKIERRLALRPGRRGSDGLVHRSQADWDVILSGDNYHLDEPIPEAHAFLQQLVQRLTRHHPASPSPPPEDDPPSLPITIVYLSGRRTGTEVQTSQWLAAHSFPHGVIFHRPKGFKAGRFKERVLRGLHQPPMRHVMAHVGDRPLEDALAAVKTGVRPVLVAPNEWTGRAHNSASQECNRPAASGWVARSTLEGVVVALLDAEMREGKQTSMSSWEVAEGHSLLRQSPHWSSGSCADFFDLNMAAEFWTHVNQTEGRGCGGPLSELC</sequence>
<dbReference type="InterPro" id="IPR023214">
    <property type="entry name" value="HAD_sf"/>
</dbReference>
<dbReference type="SUPFAM" id="SSF56784">
    <property type="entry name" value="HAD-like"/>
    <property type="match status" value="1"/>
</dbReference>
<name>A0A0G4ESP2_VITBC</name>
<dbReference type="Proteomes" id="UP000041254">
    <property type="component" value="Unassembled WGS sequence"/>
</dbReference>
<dbReference type="InterPro" id="IPR036412">
    <property type="entry name" value="HAD-like_sf"/>
</dbReference>
<dbReference type="PhylomeDB" id="A0A0G4ESP2"/>
<organism evidence="1 2">
    <name type="scientific">Vitrella brassicaformis (strain CCMP3155)</name>
    <dbReference type="NCBI Taxonomy" id="1169540"/>
    <lineage>
        <taxon>Eukaryota</taxon>
        <taxon>Sar</taxon>
        <taxon>Alveolata</taxon>
        <taxon>Colpodellida</taxon>
        <taxon>Vitrellaceae</taxon>
        <taxon>Vitrella</taxon>
    </lineage>
</organism>
<proteinExistence type="predicted"/>
<dbReference type="InParanoid" id="A0A0G4ESP2"/>
<dbReference type="AlphaFoldDB" id="A0A0G4ESP2"/>
<keyword evidence="2" id="KW-1185">Reference proteome</keyword>
<evidence type="ECO:0000313" key="1">
    <source>
        <dbReference type="EMBL" id="CEM01657.1"/>
    </source>
</evidence>
<dbReference type="Gene3D" id="3.40.50.1000">
    <property type="entry name" value="HAD superfamily/HAD-like"/>
    <property type="match status" value="1"/>
</dbReference>